<comment type="caution">
    <text evidence="3">The sequence shown here is derived from an EMBL/GenBank/DDBJ whole genome shotgun (WGS) entry which is preliminary data.</text>
</comment>
<keyword evidence="4" id="KW-1185">Reference proteome</keyword>
<evidence type="ECO:0000256" key="2">
    <source>
        <dbReference type="SAM" id="Phobius"/>
    </source>
</evidence>
<evidence type="ECO:0000313" key="3">
    <source>
        <dbReference type="EMBL" id="KAK6349462.1"/>
    </source>
</evidence>
<protein>
    <submittedName>
        <fullName evidence="3">Uncharacterized protein</fullName>
    </submittedName>
</protein>
<dbReference type="Proteomes" id="UP001375240">
    <property type="component" value="Unassembled WGS sequence"/>
</dbReference>
<feature type="region of interest" description="Disordered" evidence="1">
    <location>
        <begin position="243"/>
        <end position="271"/>
    </location>
</feature>
<reference evidence="3 4" key="1">
    <citation type="submission" date="2019-10" db="EMBL/GenBank/DDBJ databases">
        <authorList>
            <person name="Palmer J.M."/>
        </authorList>
    </citation>
    <scope>NUCLEOTIDE SEQUENCE [LARGE SCALE GENOMIC DNA]</scope>
    <source>
        <strain evidence="3 4">TWF696</strain>
    </source>
</reference>
<feature type="compositionally biased region" description="Pro residues" evidence="1">
    <location>
        <begin position="251"/>
        <end position="263"/>
    </location>
</feature>
<proteinExistence type="predicted"/>
<feature type="compositionally biased region" description="Low complexity" evidence="1">
    <location>
        <begin position="65"/>
        <end position="80"/>
    </location>
</feature>
<gene>
    <name evidence="3" type="ORF">TWF696_005746</name>
</gene>
<feature type="region of interest" description="Disordered" evidence="1">
    <location>
        <begin position="63"/>
        <end position="93"/>
    </location>
</feature>
<keyword evidence="2" id="KW-0472">Membrane</keyword>
<feature type="transmembrane region" description="Helical" evidence="2">
    <location>
        <begin position="165"/>
        <end position="185"/>
    </location>
</feature>
<feature type="transmembrane region" description="Helical" evidence="2">
    <location>
        <begin position="140"/>
        <end position="159"/>
    </location>
</feature>
<evidence type="ECO:0000256" key="1">
    <source>
        <dbReference type="SAM" id="MobiDB-lite"/>
    </source>
</evidence>
<keyword evidence="2" id="KW-0812">Transmembrane</keyword>
<organism evidence="3 4">
    <name type="scientific">Orbilia brochopaga</name>
    <dbReference type="NCBI Taxonomy" id="3140254"/>
    <lineage>
        <taxon>Eukaryota</taxon>
        <taxon>Fungi</taxon>
        <taxon>Dikarya</taxon>
        <taxon>Ascomycota</taxon>
        <taxon>Pezizomycotina</taxon>
        <taxon>Orbiliomycetes</taxon>
        <taxon>Orbiliales</taxon>
        <taxon>Orbiliaceae</taxon>
        <taxon>Orbilia</taxon>
    </lineage>
</organism>
<sequence length="271" mass="30169">MASTTVLHRRISLSDIGAPQTVTAQPGAPLPPKYLDYKRGCRDEFFRDLTEYQAAAQIHAHHRQAASASASSPTAEAPSPDTDEAPSYDSIGNALPTIHETKVFRRRLLETLRAIREFIERSRRTPKWSNCFGLSEKAQVLLAGFLLICIIAGIAALGVKYQQVAGLLALAIFFIVHVGTSFFIFRKYLLKHRLIEALQVGLAKVEQFEKMDDKTLGAIKKGVADTLNPMFWMDRERRMEEAIPEELRVPVEPPPPPPPPPPAHVEDARPS</sequence>
<keyword evidence="2" id="KW-1133">Transmembrane helix</keyword>
<evidence type="ECO:0000313" key="4">
    <source>
        <dbReference type="Proteomes" id="UP001375240"/>
    </source>
</evidence>
<name>A0AAV9UY50_9PEZI</name>
<dbReference type="EMBL" id="JAVHNQ010000004">
    <property type="protein sequence ID" value="KAK6349462.1"/>
    <property type="molecule type" value="Genomic_DNA"/>
</dbReference>
<dbReference type="AlphaFoldDB" id="A0AAV9UY50"/>
<accession>A0AAV9UY50</accession>